<accession>A0AAN9J9U5</accession>
<protein>
    <submittedName>
        <fullName evidence="1">Uncharacterized protein</fullName>
    </submittedName>
</protein>
<dbReference type="AlphaFoldDB" id="A0AAN9J9U5"/>
<reference evidence="1 2" key="1">
    <citation type="submission" date="2024-01" db="EMBL/GenBank/DDBJ databases">
        <title>The genomes of 5 underutilized Papilionoideae crops provide insights into root nodulation and disease resistance.</title>
        <authorList>
            <person name="Yuan L."/>
        </authorList>
    </citation>
    <scope>NUCLEOTIDE SEQUENCE [LARGE SCALE GENOMIC DNA]</scope>
    <source>
        <strain evidence="1">LY-2023</strain>
        <tissue evidence="1">Leaf</tissue>
    </source>
</reference>
<keyword evidence="2" id="KW-1185">Reference proteome</keyword>
<gene>
    <name evidence="1" type="ORF">RJT34_16770</name>
</gene>
<dbReference type="Proteomes" id="UP001359559">
    <property type="component" value="Unassembled WGS sequence"/>
</dbReference>
<evidence type="ECO:0000313" key="2">
    <source>
        <dbReference type="Proteomes" id="UP001359559"/>
    </source>
</evidence>
<name>A0AAN9J9U5_CLITE</name>
<dbReference type="EMBL" id="JAYKXN010000004">
    <property type="protein sequence ID" value="KAK7293893.1"/>
    <property type="molecule type" value="Genomic_DNA"/>
</dbReference>
<organism evidence="1 2">
    <name type="scientific">Clitoria ternatea</name>
    <name type="common">Butterfly pea</name>
    <dbReference type="NCBI Taxonomy" id="43366"/>
    <lineage>
        <taxon>Eukaryota</taxon>
        <taxon>Viridiplantae</taxon>
        <taxon>Streptophyta</taxon>
        <taxon>Embryophyta</taxon>
        <taxon>Tracheophyta</taxon>
        <taxon>Spermatophyta</taxon>
        <taxon>Magnoliopsida</taxon>
        <taxon>eudicotyledons</taxon>
        <taxon>Gunneridae</taxon>
        <taxon>Pentapetalae</taxon>
        <taxon>rosids</taxon>
        <taxon>fabids</taxon>
        <taxon>Fabales</taxon>
        <taxon>Fabaceae</taxon>
        <taxon>Papilionoideae</taxon>
        <taxon>50 kb inversion clade</taxon>
        <taxon>NPAAA clade</taxon>
        <taxon>indigoferoid/millettioid clade</taxon>
        <taxon>Phaseoleae</taxon>
        <taxon>Clitoria</taxon>
    </lineage>
</organism>
<evidence type="ECO:0000313" key="1">
    <source>
        <dbReference type="EMBL" id="KAK7293893.1"/>
    </source>
</evidence>
<proteinExistence type="predicted"/>
<sequence length="233" mass="26440">MASIVKQPIRTYSLGSRPCFSLRNLELERIWPIEALSRSELYFARNTSLGPKPLGSAFLGDISLGVSLKLESLPERDSFLVRPFPCLKCYLFQNTPLGKALPDKCSSEVQSFFIQNQLTQETSTQKQFFPEKALVPKSDSLQSVMLHSDVYLWAVFIQSQPFFTRNGFDQESSTRIYLQLGNIHSKSTIFHLEAPPSGIFHSETPYPEIIHSATLHSETPYSEMIIPSYPTRK</sequence>
<comment type="caution">
    <text evidence="1">The sequence shown here is derived from an EMBL/GenBank/DDBJ whole genome shotgun (WGS) entry which is preliminary data.</text>
</comment>